<evidence type="ECO:0000256" key="2">
    <source>
        <dbReference type="ARBA" id="ARBA00022776"/>
    </source>
</evidence>
<dbReference type="PANTHER" id="PTHR13260">
    <property type="entry name" value="ANAPHASE PROMOTING COMPLEX SUBUNIT 4 APC4"/>
    <property type="match status" value="1"/>
</dbReference>
<dbReference type="InterPro" id="IPR024789">
    <property type="entry name" value="APC4"/>
</dbReference>
<keyword evidence="4" id="KW-0131">Cell cycle</keyword>
<dbReference type="Pfam" id="PF12894">
    <property type="entry name" value="ANAPC4_WD40"/>
    <property type="match status" value="1"/>
</dbReference>
<dbReference type="Gene3D" id="2.130.10.10">
    <property type="entry name" value="YVTN repeat-like/Quinoprotein amine dehydrogenase"/>
    <property type="match status" value="1"/>
</dbReference>
<feature type="domain" description="Anaphase-promoting complex subunit 4-like WD40" evidence="5">
    <location>
        <begin position="21"/>
        <end position="108"/>
    </location>
</feature>
<dbReference type="EMBL" id="CP111023">
    <property type="protein sequence ID" value="WAR21442.1"/>
    <property type="molecule type" value="Genomic_DNA"/>
</dbReference>
<accession>A0ABY7FH47</accession>
<name>A0ABY7FH47_MYAAR</name>
<evidence type="ECO:0000313" key="6">
    <source>
        <dbReference type="EMBL" id="WAR21442.1"/>
    </source>
</evidence>
<reference evidence="6" key="1">
    <citation type="submission" date="2022-11" db="EMBL/GenBank/DDBJ databases">
        <title>Centuries of genome instability and evolution in soft-shell clam transmissible cancer (bioRxiv).</title>
        <authorList>
            <person name="Hart S.F.M."/>
            <person name="Yonemitsu M.A."/>
            <person name="Giersch R.M."/>
            <person name="Beal B.F."/>
            <person name="Arriagada G."/>
            <person name="Davis B.W."/>
            <person name="Ostrander E.A."/>
            <person name="Goff S.P."/>
            <person name="Metzger M.J."/>
        </authorList>
    </citation>
    <scope>NUCLEOTIDE SEQUENCE</scope>
    <source>
        <strain evidence="6">MELC-2E11</strain>
        <tissue evidence="6">Siphon/mantle</tissue>
    </source>
</reference>
<evidence type="ECO:0000313" key="7">
    <source>
        <dbReference type="Proteomes" id="UP001164746"/>
    </source>
</evidence>
<dbReference type="Proteomes" id="UP001164746">
    <property type="component" value="Chromosome 12"/>
</dbReference>
<dbReference type="InterPro" id="IPR024977">
    <property type="entry name" value="Apc4-like_WD40_dom"/>
</dbReference>
<evidence type="ECO:0000259" key="5">
    <source>
        <dbReference type="Pfam" id="PF12894"/>
    </source>
</evidence>
<sequence>MPEESFRQVDEKHVTVEAELMVWSPKFDLVALANVNGEVVLHRLSWQKVWSLPAHTEDARVKAMAWRPDGKVLAVGYTTGHMLLCYIENADILHSIDLQQQVTCLSWVAQSLPGGEAWSCDPYLPDNTDSYLPRLQPLSKSYGSLSKGNRLNVLVVGSGCREVELYIYGVFPVARVNINDDITAQV</sequence>
<proteinExistence type="predicted"/>
<evidence type="ECO:0000256" key="4">
    <source>
        <dbReference type="ARBA" id="ARBA00023306"/>
    </source>
</evidence>
<evidence type="ECO:0000256" key="3">
    <source>
        <dbReference type="ARBA" id="ARBA00022786"/>
    </source>
</evidence>
<gene>
    <name evidence="6" type="ORF">MAR_015416</name>
</gene>
<keyword evidence="1" id="KW-0132">Cell division</keyword>
<dbReference type="PANTHER" id="PTHR13260:SF0">
    <property type="entry name" value="ANAPHASE-PROMOTING COMPLEX SUBUNIT 4"/>
    <property type="match status" value="1"/>
</dbReference>
<keyword evidence="3" id="KW-0833">Ubl conjugation pathway</keyword>
<keyword evidence="7" id="KW-1185">Reference proteome</keyword>
<protein>
    <submittedName>
        <fullName evidence="6">APC4-like protein</fullName>
    </submittedName>
</protein>
<dbReference type="SUPFAM" id="SSF50978">
    <property type="entry name" value="WD40 repeat-like"/>
    <property type="match status" value="1"/>
</dbReference>
<keyword evidence="2" id="KW-0498">Mitosis</keyword>
<evidence type="ECO:0000256" key="1">
    <source>
        <dbReference type="ARBA" id="ARBA00022618"/>
    </source>
</evidence>
<dbReference type="InterPro" id="IPR015943">
    <property type="entry name" value="WD40/YVTN_repeat-like_dom_sf"/>
</dbReference>
<organism evidence="6 7">
    <name type="scientific">Mya arenaria</name>
    <name type="common">Soft-shell clam</name>
    <dbReference type="NCBI Taxonomy" id="6604"/>
    <lineage>
        <taxon>Eukaryota</taxon>
        <taxon>Metazoa</taxon>
        <taxon>Spiralia</taxon>
        <taxon>Lophotrochozoa</taxon>
        <taxon>Mollusca</taxon>
        <taxon>Bivalvia</taxon>
        <taxon>Autobranchia</taxon>
        <taxon>Heteroconchia</taxon>
        <taxon>Euheterodonta</taxon>
        <taxon>Imparidentia</taxon>
        <taxon>Neoheterodontei</taxon>
        <taxon>Myida</taxon>
        <taxon>Myoidea</taxon>
        <taxon>Myidae</taxon>
        <taxon>Mya</taxon>
    </lineage>
</organism>
<dbReference type="InterPro" id="IPR036322">
    <property type="entry name" value="WD40_repeat_dom_sf"/>
</dbReference>